<dbReference type="InParanoid" id="B8MHV4"/>
<evidence type="ECO:0000313" key="2">
    <source>
        <dbReference type="Proteomes" id="UP000001745"/>
    </source>
</evidence>
<reference evidence="2" key="1">
    <citation type="journal article" date="2015" name="Genome Announc.">
        <title>Genome sequence of the AIDS-associated pathogen Penicillium marneffei (ATCC18224) and its near taxonomic relative Talaromyces stipitatus (ATCC10500).</title>
        <authorList>
            <person name="Nierman W.C."/>
            <person name="Fedorova-Abrams N.D."/>
            <person name="Andrianopoulos A."/>
        </authorList>
    </citation>
    <scope>NUCLEOTIDE SEQUENCE [LARGE SCALE GENOMIC DNA]</scope>
    <source>
        <strain evidence="2">ATCC 10500 / CBS 375.48 / QM 6759 / NRRL 1006</strain>
    </source>
</reference>
<gene>
    <name evidence="1" type="ORF">TSTA_015220</name>
</gene>
<dbReference type="VEuPathDB" id="FungiDB:TSTA_015220"/>
<evidence type="ECO:0000313" key="1">
    <source>
        <dbReference type="EMBL" id="EED16434.1"/>
    </source>
</evidence>
<dbReference type="EMBL" id="EQ962656">
    <property type="protein sequence ID" value="EED16434.1"/>
    <property type="molecule type" value="Genomic_DNA"/>
</dbReference>
<keyword evidence="2" id="KW-1185">Reference proteome</keyword>
<name>B8MHV4_TALSN</name>
<sequence>MYSPTTPLGRQTGYQILMGIGYGYTQQMRQAALSSICAADENYDVIAAYRARTALEGVWGYHAHFSIFVPLLEPGPGTAMASSSDGGDSSAVLETIQDKVNQLESPIIAFMGQSNVSITATRYRRKKDQDGENCCCGRESRRIASSNSLGSMHTDNKRMTYSEAAHWPTILEGKRFTQDPGLLLGPCGHATKPEILAAIPSRTVVNRLIFQYLQRLSIIQGAGTLNGRYLCRTDPTVNLSFKHFGKRSFNAYGWENPSMPSLHSQNVTTLSPSGFGLPRMIHAFQFDTAEPRNLVDSYFDTNIKDLPAARPDTEQTTVQYLVTKTRLKAMYFVKRLN</sequence>
<dbReference type="RefSeq" id="XP_002483668.1">
    <property type="nucleotide sequence ID" value="XM_002483623.1"/>
</dbReference>
<dbReference type="Proteomes" id="UP000001745">
    <property type="component" value="Unassembled WGS sequence"/>
</dbReference>
<dbReference type="HOGENOM" id="CLU_824331_0_0_1"/>
<accession>B8MHV4</accession>
<proteinExistence type="predicted"/>
<dbReference type="STRING" id="441959.B8MHV4"/>
<organism evidence="1 2">
    <name type="scientific">Talaromyces stipitatus (strain ATCC 10500 / CBS 375.48 / QM 6759 / NRRL 1006)</name>
    <name type="common">Penicillium stipitatum</name>
    <dbReference type="NCBI Taxonomy" id="441959"/>
    <lineage>
        <taxon>Eukaryota</taxon>
        <taxon>Fungi</taxon>
        <taxon>Dikarya</taxon>
        <taxon>Ascomycota</taxon>
        <taxon>Pezizomycotina</taxon>
        <taxon>Eurotiomycetes</taxon>
        <taxon>Eurotiomycetidae</taxon>
        <taxon>Eurotiales</taxon>
        <taxon>Trichocomaceae</taxon>
        <taxon>Talaromyces</taxon>
        <taxon>Talaromyces sect. Talaromyces</taxon>
    </lineage>
</organism>
<dbReference type="AlphaFoldDB" id="B8MHV4"/>
<protein>
    <submittedName>
        <fullName evidence="1">Uncharacterized protein</fullName>
    </submittedName>
</protein>
<dbReference type="GeneID" id="8106264"/>
<dbReference type="OrthoDB" id="4934715at2759"/>